<evidence type="ECO:0000313" key="1">
    <source>
        <dbReference type="EMBL" id="AEH91098.1"/>
    </source>
</evidence>
<evidence type="ECO:0000313" key="2">
    <source>
        <dbReference type="Proteomes" id="UP000000486"/>
    </source>
</evidence>
<organism evidence="1 2">
    <name type="scientific">Listeria monocytogenes serotype 4a (strain M7)</name>
    <dbReference type="NCBI Taxonomy" id="1030009"/>
    <lineage>
        <taxon>Bacteria</taxon>
        <taxon>Bacillati</taxon>
        <taxon>Bacillota</taxon>
        <taxon>Bacilli</taxon>
        <taxon>Bacillales</taxon>
        <taxon>Listeriaceae</taxon>
        <taxon>Listeria</taxon>
    </lineage>
</organism>
<name>A0A0E0USJ6_LISMM</name>
<dbReference type="EMBL" id="CP002816">
    <property type="protein sequence ID" value="AEH91098.1"/>
    <property type="molecule type" value="Genomic_DNA"/>
</dbReference>
<dbReference type="Proteomes" id="UP000000486">
    <property type="component" value="Chromosome"/>
</dbReference>
<gene>
    <name evidence="1" type="ordered locus">LMM7_0092</name>
</gene>
<sequence length="180" mass="20945">MSKQAFGLSKKQLEIVTAMATKTATEEYSRLQKEQQKKDHSWRLRNVKLLLKNYRNLKLYCDEVVKDLTILEPFLNLMGGKALDIKSLSDTEIKTELMMKYVDNVLLTYEIACNNGTIEDSRRFKIVRDMYLNTKKLTAEKVSEKYNIDRRTVYKEINKASEVLGVLMFGLDGVSDIFKR</sequence>
<dbReference type="PATRIC" id="fig|1030009.3.peg.88"/>
<dbReference type="KEGG" id="lmq:LMM7_0092"/>
<accession>A0A0E0USJ6</accession>
<protein>
    <submittedName>
        <fullName evidence="1">Uncharacterized protein</fullName>
    </submittedName>
</protein>
<dbReference type="RefSeq" id="WP_012582175.1">
    <property type="nucleotide sequence ID" value="NC_017537.1"/>
</dbReference>
<proteinExistence type="predicted"/>
<dbReference type="HOGENOM" id="CLU_097117_1_0_9"/>
<dbReference type="AlphaFoldDB" id="A0A0E0USJ6"/>
<reference evidence="1 2" key="1">
    <citation type="journal article" date="2011" name="J. Bacteriol.">
        <title>Genome sequence of the nonpathogenic Listeria monocytogenes serovar 4a strain M7.</title>
        <authorList>
            <person name="Chen J."/>
            <person name="Xia Y."/>
            <person name="Cheng C."/>
            <person name="Fang C."/>
            <person name="Shan Y."/>
            <person name="Jin G."/>
            <person name="Fang W."/>
        </authorList>
    </citation>
    <scope>NUCLEOTIDE SEQUENCE [LARGE SCALE GENOMIC DNA]</scope>
    <source>
        <strain evidence="1 2">M7</strain>
    </source>
</reference>